<dbReference type="GO" id="GO:0000981">
    <property type="term" value="F:DNA-binding transcription factor activity, RNA polymerase II-specific"/>
    <property type="evidence" value="ECO:0007669"/>
    <property type="project" value="InterPro"/>
</dbReference>
<evidence type="ECO:0000256" key="5">
    <source>
        <dbReference type="ARBA" id="ARBA00023242"/>
    </source>
</evidence>
<dbReference type="GO" id="GO:0003677">
    <property type="term" value="F:DNA binding"/>
    <property type="evidence" value="ECO:0007669"/>
    <property type="project" value="InterPro"/>
</dbReference>
<dbReference type="InterPro" id="IPR007219">
    <property type="entry name" value="XnlR_reg_dom"/>
</dbReference>
<dbReference type="CDD" id="cd12148">
    <property type="entry name" value="fungal_TF_MHR"/>
    <property type="match status" value="1"/>
</dbReference>
<comment type="subcellular location">
    <subcellularLocation>
        <location evidence="1">Nucleus</location>
    </subcellularLocation>
</comment>
<dbReference type="GO" id="GO:0006351">
    <property type="term" value="P:DNA-templated transcription"/>
    <property type="evidence" value="ECO:0007669"/>
    <property type="project" value="InterPro"/>
</dbReference>
<name>A0AA38YC17_9EURO</name>
<evidence type="ECO:0000313" key="8">
    <source>
        <dbReference type="EMBL" id="KAJ9643293.1"/>
    </source>
</evidence>
<evidence type="ECO:0000313" key="9">
    <source>
        <dbReference type="Proteomes" id="UP001172681"/>
    </source>
</evidence>
<feature type="domain" description="Xylanolytic transcriptional activator regulatory" evidence="7">
    <location>
        <begin position="77"/>
        <end position="262"/>
    </location>
</feature>
<feature type="compositionally biased region" description="Polar residues" evidence="6">
    <location>
        <begin position="585"/>
        <end position="613"/>
    </location>
</feature>
<dbReference type="AlphaFoldDB" id="A0AA38YC17"/>
<dbReference type="Pfam" id="PF04082">
    <property type="entry name" value="Fungal_trans"/>
    <property type="match status" value="1"/>
</dbReference>
<dbReference type="GO" id="GO:0008270">
    <property type="term" value="F:zinc ion binding"/>
    <property type="evidence" value="ECO:0007669"/>
    <property type="project" value="InterPro"/>
</dbReference>
<evidence type="ECO:0000259" key="7">
    <source>
        <dbReference type="Pfam" id="PF04082"/>
    </source>
</evidence>
<dbReference type="EMBL" id="JAPDRN010000008">
    <property type="protein sequence ID" value="KAJ9643293.1"/>
    <property type="molecule type" value="Genomic_DNA"/>
</dbReference>
<feature type="region of interest" description="Disordered" evidence="6">
    <location>
        <begin position="585"/>
        <end position="693"/>
    </location>
</feature>
<feature type="compositionally biased region" description="Polar residues" evidence="6">
    <location>
        <begin position="621"/>
        <end position="630"/>
    </location>
</feature>
<evidence type="ECO:0000256" key="4">
    <source>
        <dbReference type="ARBA" id="ARBA00023163"/>
    </source>
</evidence>
<keyword evidence="4" id="KW-0804">Transcription</keyword>
<comment type="caution">
    <text evidence="8">The sequence shown here is derived from an EMBL/GenBank/DDBJ whole genome shotgun (WGS) entry which is preliminary data.</text>
</comment>
<dbReference type="PANTHER" id="PTHR47338">
    <property type="entry name" value="ZN(II)2CYS6 TRANSCRIPTION FACTOR (EUROFUNG)-RELATED"/>
    <property type="match status" value="1"/>
</dbReference>
<keyword evidence="9" id="KW-1185">Reference proteome</keyword>
<dbReference type="InterPro" id="IPR050815">
    <property type="entry name" value="TF_fung"/>
</dbReference>
<dbReference type="PANTHER" id="PTHR47338:SF7">
    <property type="entry name" value="ZN(II)2CYS6 TRANSCRIPTION FACTOR (EUROFUNG)"/>
    <property type="match status" value="1"/>
</dbReference>
<dbReference type="GO" id="GO:0005634">
    <property type="term" value="C:nucleus"/>
    <property type="evidence" value="ECO:0007669"/>
    <property type="project" value="UniProtKB-SubCell"/>
</dbReference>
<gene>
    <name evidence="8" type="ORF">H2204_002189</name>
</gene>
<sequence>MPTIEAAVHRDETLSPGASATPSAAAAQAENAPPRARTASFQLLPSISETLIVGDNNEWLFAEDLPAEPDRLQLLFNAYFDQTQAINQFLHRPSFLRAFADGGLVEKYGSALLHIVCALGAIHYAAKEAPITSTDDHPGKAWVEKARATVLDKIGEVNIPNLMTLVLLWHYNHCHGNSQSSSLSLMIAACCSRALQILRLDVVSPGDSEIQGPPERVTEEESRRRLFWACWYIDINVAAGVDRLITTSRRLPVVPLPRCEHDYIYQIPTPTCRLGPDASAESGTANAWERQGLEAWNLRITYLRGLTLQCVRDGNASPLPWNRGSPFLQLVDQLQDWARVLPGHLQLTEQNMFVHHDQRRLSSFMGMHLAFHVCHCDLFRVMMPGYTFPIANALEDAPADFVRFFQRDCKYHAEMITKVFQMALTYGRDVRGEMLCRVSAYESSRIQMLATKLEEPTDHHSGSSEREGLRRARQNLDVNFSVLDLVVPDPEQKEKCFRSLLRLAHDTPLAGHATRWFCQADGNGGGVGVEPHHHHTASATAMHLVGGPDTADSGNGPDHPASQEHLHPLALFRLAWTEITSATSPPASIITNNTTTTPRSQPDLSISAATNTRNTKKARPPTSTTVNLQETTLPVFPPPATTTTTTTQTSLSVSASARGRNDDNDNTQQQLTSPPAPAPPLGGFEPSQEQQQPVQMSMPFYQCPVGFTGFDPFEPWELYEM</sequence>
<dbReference type="Proteomes" id="UP001172681">
    <property type="component" value="Unassembled WGS sequence"/>
</dbReference>
<keyword evidence="2" id="KW-0479">Metal-binding</keyword>
<evidence type="ECO:0000256" key="3">
    <source>
        <dbReference type="ARBA" id="ARBA00023015"/>
    </source>
</evidence>
<accession>A0AA38YC17</accession>
<organism evidence="8 9">
    <name type="scientific">Knufia peltigerae</name>
    <dbReference type="NCBI Taxonomy" id="1002370"/>
    <lineage>
        <taxon>Eukaryota</taxon>
        <taxon>Fungi</taxon>
        <taxon>Dikarya</taxon>
        <taxon>Ascomycota</taxon>
        <taxon>Pezizomycotina</taxon>
        <taxon>Eurotiomycetes</taxon>
        <taxon>Chaetothyriomycetidae</taxon>
        <taxon>Chaetothyriales</taxon>
        <taxon>Trichomeriaceae</taxon>
        <taxon>Knufia</taxon>
    </lineage>
</organism>
<feature type="region of interest" description="Disordered" evidence="6">
    <location>
        <begin position="1"/>
        <end position="27"/>
    </location>
</feature>
<keyword evidence="3" id="KW-0805">Transcription regulation</keyword>
<protein>
    <recommendedName>
        <fullName evidence="7">Xylanolytic transcriptional activator regulatory domain-containing protein</fullName>
    </recommendedName>
</protein>
<reference evidence="8" key="1">
    <citation type="submission" date="2022-10" db="EMBL/GenBank/DDBJ databases">
        <title>Culturing micro-colonial fungi from biological soil crusts in the Mojave desert and describing Neophaeococcomyces mojavensis, and introducing the new genera and species Taxawa tesnikishii.</title>
        <authorList>
            <person name="Kurbessoian T."/>
            <person name="Stajich J.E."/>
        </authorList>
    </citation>
    <scope>NUCLEOTIDE SEQUENCE</scope>
    <source>
        <strain evidence="8">TK_35</strain>
    </source>
</reference>
<evidence type="ECO:0000256" key="6">
    <source>
        <dbReference type="SAM" id="MobiDB-lite"/>
    </source>
</evidence>
<feature type="compositionally biased region" description="Low complexity" evidence="6">
    <location>
        <begin position="15"/>
        <end position="27"/>
    </location>
</feature>
<keyword evidence="5" id="KW-0539">Nucleus</keyword>
<evidence type="ECO:0000256" key="1">
    <source>
        <dbReference type="ARBA" id="ARBA00004123"/>
    </source>
</evidence>
<evidence type="ECO:0000256" key="2">
    <source>
        <dbReference type="ARBA" id="ARBA00022723"/>
    </source>
</evidence>
<feature type="compositionally biased region" description="Low complexity" evidence="6">
    <location>
        <begin position="641"/>
        <end position="656"/>
    </location>
</feature>
<proteinExistence type="predicted"/>